<dbReference type="PRINTS" id="PR00120">
    <property type="entry name" value="HATPASE"/>
</dbReference>
<accession>X1LCV4</accession>
<dbReference type="GO" id="GO:0005524">
    <property type="term" value="F:ATP binding"/>
    <property type="evidence" value="ECO:0007669"/>
    <property type="project" value="InterPro"/>
</dbReference>
<feature type="transmembrane region" description="Helical" evidence="6">
    <location>
        <begin position="270"/>
        <end position="293"/>
    </location>
</feature>
<dbReference type="InterPro" id="IPR050510">
    <property type="entry name" value="Cation_transp_ATPase_P-type"/>
</dbReference>
<dbReference type="InterPro" id="IPR023214">
    <property type="entry name" value="HAD_sf"/>
</dbReference>
<dbReference type="GO" id="GO:0005886">
    <property type="term" value="C:plasma membrane"/>
    <property type="evidence" value="ECO:0007669"/>
    <property type="project" value="UniProtKB-SubCell"/>
</dbReference>
<dbReference type="Gene3D" id="1.20.1110.10">
    <property type="entry name" value="Calcium-transporting ATPase, transmembrane domain"/>
    <property type="match status" value="1"/>
</dbReference>
<dbReference type="PANTHER" id="PTHR43294">
    <property type="entry name" value="SODIUM/POTASSIUM-TRANSPORTING ATPASE SUBUNIT ALPHA"/>
    <property type="match status" value="1"/>
</dbReference>
<gene>
    <name evidence="8" type="ORF">S06H3_03394</name>
</gene>
<dbReference type="GO" id="GO:0016887">
    <property type="term" value="F:ATP hydrolysis activity"/>
    <property type="evidence" value="ECO:0007669"/>
    <property type="project" value="InterPro"/>
</dbReference>
<feature type="transmembrane region" description="Helical" evidence="6">
    <location>
        <begin position="366"/>
        <end position="383"/>
    </location>
</feature>
<comment type="caution">
    <text evidence="8">The sequence shown here is derived from an EMBL/GenBank/DDBJ whole genome shotgun (WGS) entry which is preliminary data.</text>
</comment>
<dbReference type="SUPFAM" id="SSF56784">
    <property type="entry name" value="HAD-like"/>
    <property type="match status" value="1"/>
</dbReference>
<dbReference type="Pfam" id="PF00689">
    <property type="entry name" value="Cation_ATPase_C"/>
    <property type="match status" value="1"/>
</dbReference>
<proteinExistence type="predicted"/>
<keyword evidence="2" id="KW-1003">Cell membrane</keyword>
<evidence type="ECO:0000256" key="4">
    <source>
        <dbReference type="ARBA" id="ARBA00022989"/>
    </source>
</evidence>
<dbReference type="Gene3D" id="3.40.50.1000">
    <property type="entry name" value="HAD superfamily/HAD-like"/>
    <property type="match status" value="1"/>
</dbReference>
<comment type="subcellular location">
    <subcellularLocation>
        <location evidence="1">Cell membrane</location>
        <topology evidence="1">Multi-pass membrane protein</topology>
    </subcellularLocation>
</comment>
<dbReference type="InterPro" id="IPR006068">
    <property type="entry name" value="ATPase_P-typ_cation-transptr_C"/>
</dbReference>
<feature type="transmembrane region" description="Helical" evidence="6">
    <location>
        <begin position="395"/>
        <end position="417"/>
    </location>
</feature>
<dbReference type="InterPro" id="IPR036412">
    <property type="entry name" value="HAD-like_sf"/>
</dbReference>
<evidence type="ECO:0000256" key="1">
    <source>
        <dbReference type="ARBA" id="ARBA00004651"/>
    </source>
</evidence>
<dbReference type="Pfam" id="PF08282">
    <property type="entry name" value="Hydrolase_3"/>
    <property type="match status" value="1"/>
</dbReference>
<reference evidence="8" key="1">
    <citation type="journal article" date="2014" name="Front. Microbiol.">
        <title>High frequency of phylogenetically diverse reductive dehalogenase-homologous genes in deep subseafloor sedimentary metagenomes.</title>
        <authorList>
            <person name="Kawai M."/>
            <person name="Futagami T."/>
            <person name="Toyoda A."/>
            <person name="Takaki Y."/>
            <person name="Nishi S."/>
            <person name="Hori S."/>
            <person name="Arai W."/>
            <person name="Tsubouchi T."/>
            <person name="Morono Y."/>
            <person name="Uchiyama I."/>
            <person name="Ito T."/>
            <person name="Fujiyama A."/>
            <person name="Inagaki F."/>
            <person name="Takami H."/>
        </authorList>
    </citation>
    <scope>NUCLEOTIDE SEQUENCE</scope>
    <source>
        <strain evidence="8">Expedition CK06-06</strain>
    </source>
</reference>
<evidence type="ECO:0000256" key="5">
    <source>
        <dbReference type="ARBA" id="ARBA00023136"/>
    </source>
</evidence>
<feature type="transmembrane region" description="Helical" evidence="6">
    <location>
        <begin position="437"/>
        <end position="456"/>
    </location>
</feature>
<protein>
    <recommendedName>
        <fullName evidence="7">Cation-transporting P-type ATPase C-terminal domain-containing protein</fullName>
    </recommendedName>
</protein>
<keyword evidence="4 6" id="KW-1133">Transmembrane helix</keyword>
<evidence type="ECO:0000259" key="7">
    <source>
        <dbReference type="Pfam" id="PF00689"/>
    </source>
</evidence>
<dbReference type="EMBL" id="BARV01001100">
    <property type="protein sequence ID" value="GAH91948.1"/>
    <property type="molecule type" value="Genomic_DNA"/>
</dbReference>
<feature type="non-terminal residue" evidence="8">
    <location>
        <position position="1"/>
    </location>
</feature>
<keyword evidence="3 6" id="KW-0812">Transmembrane</keyword>
<dbReference type="SUPFAM" id="SSF81665">
    <property type="entry name" value="Calcium ATPase, transmembrane domain M"/>
    <property type="match status" value="1"/>
</dbReference>
<dbReference type="PANTHER" id="PTHR43294:SF21">
    <property type="entry name" value="CATION TRANSPORTING ATPASE"/>
    <property type="match status" value="1"/>
</dbReference>
<dbReference type="InterPro" id="IPR023298">
    <property type="entry name" value="ATPase_P-typ_TM_dom_sf"/>
</dbReference>
<evidence type="ECO:0000313" key="8">
    <source>
        <dbReference type="EMBL" id="GAH91948.1"/>
    </source>
</evidence>
<name>X1LCV4_9ZZZZ</name>
<evidence type="ECO:0000256" key="3">
    <source>
        <dbReference type="ARBA" id="ARBA00022692"/>
    </source>
</evidence>
<dbReference type="InterPro" id="IPR023299">
    <property type="entry name" value="ATPase_P-typ_cyto_dom_N"/>
</dbReference>
<evidence type="ECO:0000256" key="6">
    <source>
        <dbReference type="SAM" id="Phobius"/>
    </source>
</evidence>
<dbReference type="InterPro" id="IPR001757">
    <property type="entry name" value="P_typ_ATPase"/>
</dbReference>
<feature type="domain" description="Cation-transporting P-type ATPase C-terminal" evidence="7">
    <location>
        <begin position="282"/>
        <end position="454"/>
    </location>
</feature>
<sequence length="464" mass="52119">IDEIPFNPQNKFIATLHQRKKGDILFLSGAPEKILSLSSKIKKQKGKKIITEKTLLKLNQDLENLTGKGQRVIAVAYKETKEKEILENNINDLTFVGFIGLKDPLRESVKKAIRICRKAGMRPIIVTGDHLLTAQAVAKELGMRTKKENVIQGKDLDKLSDAQLQKKLNKINIFARVEPRHKLRIIGAWQDRKEVVAMTGDGINDAPALKKADIGVALGSGTSVAKEVSDLVLLNDNFSIIVAAVEEGRAILDNIRKVITYLLSDSFTEIILIGVSLLFGFPLPIIAVQILWVNLIEDGPLGLCLAFEPKEKDLMSQKPHNHDIPLLTREMKVLIFIIGLITDLMLLGLFFWLLKYSGYEVPHIQSIIFAGLTIDSIFYIFSCKSLRKNLWRINLFSNKFLIAAWIFGAVMLLGALYLPPLQILLKTVPLNLFDWQLILGLGLINIALIEATKYYFIVRHQTNI</sequence>
<feature type="transmembrane region" description="Helical" evidence="6">
    <location>
        <begin position="333"/>
        <end position="354"/>
    </location>
</feature>
<dbReference type="AlphaFoldDB" id="X1LCV4"/>
<evidence type="ECO:0000256" key="2">
    <source>
        <dbReference type="ARBA" id="ARBA00022475"/>
    </source>
</evidence>
<keyword evidence="5 6" id="KW-0472">Membrane</keyword>
<dbReference type="Pfam" id="PF13246">
    <property type="entry name" value="Cation_ATPase"/>
    <property type="match status" value="1"/>
</dbReference>
<dbReference type="Gene3D" id="3.40.1110.10">
    <property type="entry name" value="Calcium-transporting ATPase, cytoplasmic domain N"/>
    <property type="match status" value="1"/>
</dbReference>
<dbReference type="NCBIfam" id="TIGR01494">
    <property type="entry name" value="ATPase_P-type"/>
    <property type="match status" value="1"/>
</dbReference>
<organism evidence="8">
    <name type="scientific">marine sediment metagenome</name>
    <dbReference type="NCBI Taxonomy" id="412755"/>
    <lineage>
        <taxon>unclassified sequences</taxon>
        <taxon>metagenomes</taxon>
        <taxon>ecological metagenomes</taxon>
    </lineage>
</organism>